<dbReference type="InterPro" id="IPR036291">
    <property type="entry name" value="NAD(P)-bd_dom_sf"/>
</dbReference>
<gene>
    <name evidence="3" type="ORF">AVDCRST_MAG88-4705</name>
</gene>
<accession>A0A6J4VYF1</accession>
<proteinExistence type="predicted"/>
<dbReference type="PANTHER" id="PTHR43818:SF11">
    <property type="entry name" value="BCDNA.GH03377"/>
    <property type="match status" value="1"/>
</dbReference>
<feature type="domain" description="Gfo/Idh/MocA-like oxidoreductase N-terminal" evidence="2">
    <location>
        <begin position="5"/>
        <end position="124"/>
    </location>
</feature>
<reference evidence="3" key="1">
    <citation type="submission" date="2020-02" db="EMBL/GenBank/DDBJ databases">
        <authorList>
            <person name="Meier V. D."/>
        </authorList>
    </citation>
    <scope>NUCLEOTIDE SEQUENCE</scope>
    <source>
        <strain evidence="3">AVDCRST_MAG88</strain>
    </source>
</reference>
<feature type="non-terminal residue" evidence="3">
    <location>
        <position position="142"/>
    </location>
</feature>
<protein>
    <submittedName>
        <fullName evidence="3">GH109</fullName>
    </submittedName>
</protein>
<dbReference type="PANTHER" id="PTHR43818">
    <property type="entry name" value="BCDNA.GH03377"/>
    <property type="match status" value="1"/>
</dbReference>
<dbReference type="InterPro" id="IPR000683">
    <property type="entry name" value="Gfo/Idh/MocA-like_OxRdtase_N"/>
</dbReference>
<dbReference type="Gene3D" id="3.40.50.720">
    <property type="entry name" value="NAD(P)-binding Rossmann-like Domain"/>
    <property type="match status" value="1"/>
</dbReference>
<dbReference type="InterPro" id="IPR050463">
    <property type="entry name" value="Gfo/Idh/MocA_oxidrdct_glycsds"/>
</dbReference>
<evidence type="ECO:0000256" key="1">
    <source>
        <dbReference type="ARBA" id="ARBA00023002"/>
    </source>
</evidence>
<name>A0A6J4VYF1_9BACT</name>
<dbReference type="AlphaFoldDB" id="A0A6J4VYF1"/>
<dbReference type="Pfam" id="PF01408">
    <property type="entry name" value="GFO_IDH_MocA"/>
    <property type="match status" value="1"/>
</dbReference>
<sequence length="142" mass="15203">MDRPVRVGVVGAGNIVQRLHLPVLRQLEGVELAALAEANPERLRECVATFGIGRGHTDYREMLDGGDLDAVLVAVPNALHGPVTIAALEAGCHVLVEKPMATSGDEAARMVGVARERERILSINLPRRFSAYYGAARALLQG</sequence>
<evidence type="ECO:0000259" key="2">
    <source>
        <dbReference type="Pfam" id="PF01408"/>
    </source>
</evidence>
<evidence type="ECO:0000313" key="3">
    <source>
        <dbReference type="EMBL" id="CAA9589987.1"/>
    </source>
</evidence>
<keyword evidence="1" id="KW-0560">Oxidoreductase</keyword>
<dbReference type="EMBL" id="CADCWM010001222">
    <property type="protein sequence ID" value="CAA9589987.1"/>
    <property type="molecule type" value="Genomic_DNA"/>
</dbReference>
<dbReference type="GO" id="GO:0000166">
    <property type="term" value="F:nucleotide binding"/>
    <property type="evidence" value="ECO:0007669"/>
    <property type="project" value="InterPro"/>
</dbReference>
<dbReference type="SUPFAM" id="SSF51735">
    <property type="entry name" value="NAD(P)-binding Rossmann-fold domains"/>
    <property type="match status" value="1"/>
</dbReference>
<organism evidence="3">
    <name type="scientific">uncultured Thermomicrobiales bacterium</name>
    <dbReference type="NCBI Taxonomy" id="1645740"/>
    <lineage>
        <taxon>Bacteria</taxon>
        <taxon>Pseudomonadati</taxon>
        <taxon>Thermomicrobiota</taxon>
        <taxon>Thermomicrobia</taxon>
        <taxon>Thermomicrobiales</taxon>
        <taxon>environmental samples</taxon>
    </lineage>
</organism>
<dbReference type="GO" id="GO:0016491">
    <property type="term" value="F:oxidoreductase activity"/>
    <property type="evidence" value="ECO:0007669"/>
    <property type="project" value="UniProtKB-KW"/>
</dbReference>